<dbReference type="PANTHER" id="PTHR10743">
    <property type="entry name" value="PROTEIN RER1"/>
    <property type="match status" value="1"/>
</dbReference>
<dbReference type="InParanoid" id="A0A2P6N6N3"/>
<name>A0A2P6N6N3_9EUKA</name>
<dbReference type="GO" id="GO:0006621">
    <property type="term" value="P:protein retention in ER lumen"/>
    <property type="evidence" value="ECO:0007669"/>
    <property type="project" value="TreeGrafter"/>
</dbReference>
<evidence type="ECO:0000256" key="1">
    <source>
        <dbReference type="ARBA" id="ARBA00004141"/>
    </source>
</evidence>
<evidence type="ECO:0000313" key="7">
    <source>
        <dbReference type="EMBL" id="PRP79609.1"/>
    </source>
</evidence>
<keyword evidence="4 6" id="KW-1133">Transmembrane helix</keyword>
<evidence type="ECO:0000256" key="3">
    <source>
        <dbReference type="ARBA" id="ARBA00022692"/>
    </source>
</evidence>
<feature type="transmembrane region" description="Helical" evidence="6">
    <location>
        <begin position="173"/>
        <end position="190"/>
    </location>
</feature>
<gene>
    <name evidence="7" type="ORF">PROFUN_12799</name>
</gene>
<keyword evidence="5 6" id="KW-0472">Membrane</keyword>
<evidence type="ECO:0000313" key="8">
    <source>
        <dbReference type="Proteomes" id="UP000241769"/>
    </source>
</evidence>
<protein>
    <recommendedName>
        <fullName evidence="9">Protein RER1</fullName>
    </recommendedName>
</protein>
<dbReference type="AlphaFoldDB" id="A0A2P6N6N3"/>
<dbReference type="FunCoup" id="A0A2P6N6N3">
    <property type="interactions" value="837"/>
</dbReference>
<comment type="similarity">
    <text evidence="2">Belongs to the RER1 family.</text>
</comment>
<evidence type="ECO:0000256" key="6">
    <source>
        <dbReference type="SAM" id="Phobius"/>
    </source>
</evidence>
<feature type="transmembrane region" description="Helical" evidence="6">
    <location>
        <begin position="91"/>
        <end position="111"/>
    </location>
</feature>
<dbReference type="EMBL" id="MDYQ01000177">
    <property type="protein sequence ID" value="PRP79609.1"/>
    <property type="molecule type" value="Genomic_DNA"/>
</dbReference>
<dbReference type="Proteomes" id="UP000241769">
    <property type="component" value="Unassembled WGS sequence"/>
</dbReference>
<dbReference type="InterPro" id="IPR004932">
    <property type="entry name" value="Rer1"/>
</dbReference>
<dbReference type="PANTHER" id="PTHR10743:SF0">
    <property type="entry name" value="PROTEIN RER1"/>
    <property type="match status" value="1"/>
</dbReference>
<comment type="caution">
    <text evidence="7">The sequence shown here is derived from an EMBL/GenBank/DDBJ whole genome shotgun (WGS) entry which is preliminary data.</text>
</comment>
<evidence type="ECO:0000256" key="5">
    <source>
        <dbReference type="ARBA" id="ARBA00023136"/>
    </source>
</evidence>
<keyword evidence="8" id="KW-1185">Reference proteome</keyword>
<dbReference type="GO" id="GO:0006890">
    <property type="term" value="P:retrograde vesicle-mediated transport, Golgi to endoplasmic reticulum"/>
    <property type="evidence" value="ECO:0007669"/>
    <property type="project" value="TreeGrafter"/>
</dbReference>
<feature type="transmembrane region" description="Helical" evidence="6">
    <location>
        <begin position="149"/>
        <end position="167"/>
    </location>
</feature>
<keyword evidence="3 6" id="KW-0812">Transmembrane</keyword>
<feature type="transmembrane region" description="Helical" evidence="6">
    <location>
        <begin position="69"/>
        <end position="85"/>
    </location>
</feature>
<evidence type="ECO:0008006" key="9">
    <source>
        <dbReference type="Google" id="ProtNLM"/>
    </source>
</evidence>
<comment type="subcellular location">
    <subcellularLocation>
        <location evidence="1">Membrane</location>
        <topology evidence="1">Multi-pass membrane protein</topology>
    </subcellularLocation>
</comment>
<dbReference type="Pfam" id="PF03248">
    <property type="entry name" value="Rer1"/>
    <property type="match status" value="1"/>
</dbReference>
<dbReference type="STRING" id="1890364.A0A2P6N6N3"/>
<evidence type="ECO:0000256" key="2">
    <source>
        <dbReference type="ARBA" id="ARBA00006070"/>
    </source>
</evidence>
<evidence type="ECO:0000256" key="4">
    <source>
        <dbReference type="ARBA" id="ARBA00022989"/>
    </source>
</evidence>
<organism evidence="7 8">
    <name type="scientific">Planoprotostelium fungivorum</name>
    <dbReference type="NCBI Taxonomy" id="1890364"/>
    <lineage>
        <taxon>Eukaryota</taxon>
        <taxon>Amoebozoa</taxon>
        <taxon>Evosea</taxon>
        <taxon>Variosea</taxon>
        <taxon>Cavosteliida</taxon>
        <taxon>Cavosteliaceae</taxon>
        <taxon>Planoprotostelium</taxon>
    </lineage>
</organism>
<sequence length="215" mass="24836">MRRERLGCFCCSSKKDLGSAASYTRETIMSAAGVSSVWRKIKASLGSQGRTHLARLYQTYLDKTKPYTYARWGATTALLVVYLLRTLLAGGWYIITYALGIYVLNLLVLFLSPKFDPEAQTVDDEEPALPSQSDDEFKPFIRKLFEFKFWHNVTRAIVIAFIATLFPFLDLPVFWPILLVYWFCLAGVMLRKQIQHMLRHNYVPFDIKKPKYGNQ</sequence>
<dbReference type="OrthoDB" id="448250at2759"/>
<accession>A0A2P6N6N3</accession>
<reference evidence="7 8" key="1">
    <citation type="journal article" date="2018" name="Genome Biol. Evol.">
        <title>Multiple Roots of Fruiting Body Formation in Amoebozoa.</title>
        <authorList>
            <person name="Hillmann F."/>
            <person name="Forbes G."/>
            <person name="Novohradska S."/>
            <person name="Ferling I."/>
            <person name="Riege K."/>
            <person name="Groth M."/>
            <person name="Westermann M."/>
            <person name="Marz M."/>
            <person name="Spaller T."/>
            <person name="Winckler T."/>
            <person name="Schaap P."/>
            <person name="Glockner G."/>
        </authorList>
    </citation>
    <scope>NUCLEOTIDE SEQUENCE [LARGE SCALE GENOMIC DNA]</scope>
    <source>
        <strain evidence="7 8">Jena</strain>
    </source>
</reference>
<proteinExistence type="inferred from homology"/>
<dbReference type="GO" id="GO:0005783">
    <property type="term" value="C:endoplasmic reticulum"/>
    <property type="evidence" value="ECO:0007669"/>
    <property type="project" value="GOC"/>
</dbReference>
<dbReference type="GO" id="GO:0000139">
    <property type="term" value="C:Golgi membrane"/>
    <property type="evidence" value="ECO:0007669"/>
    <property type="project" value="TreeGrafter"/>
</dbReference>